<organism evidence="1 2">
    <name type="scientific">Amphibacillus marinus</name>
    <dbReference type="NCBI Taxonomy" id="872970"/>
    <lineage>
        <taxon>Bacteria</taxon>
        <taxon>Bacillati</taxon>
        <taxon>Bacillota</taxon>
        <taxon>Bacilli</taxon>
        <taxon>Bacillales</taxon>
        <taxon>Bacillaceae</taxon>
        <taxon>Amphibacillus</taxon>
    </lineage>
</organism>
<dbReference type="STRING" id="872970.SAMN04488134_103291"/>
<name>A0A1H8LRD9_9BACI</name>
<sequence length="191" mass="22438">MERKLFERVLQKVLIVKTYSLLEETIEQLEQTRQIEIDESKGRGEVFDRVDRISQRSISTELKGENNPNWLNNILTHYSDMQISNYLRLVANLQSKHEGVGIDFSLDNFIEDETLYLSELTNNFIRDFSENVSSLDIFLSDYEEDTLNELFSILIKLVEKASLTAEEEDICWKIIESLEEEQNNEFEQQGE</sequence>
<accession>A0A1H8LRD9</accession>
<dbReference type="AlphaFoldDB" id="A0A1H8LRD9"/>
<proteinExistence type="predicted"/>
<gene>
    <name evidence="1" type="ORF">SAMN04488134_103291</name>
</gene>
<dbReference type="RefSeq" id="WP_091496229.1">
    <property type="nucleotide sequence ID" value="NZ_FODJ01000003.1"/>
</dbReference>
<evidence type="ECO:0000313" key="1">
    <source>
        <dbReference type="EMBL" id="SEO07406.1"/>
    </source>
</evidence>
<evidence type="ECO:0000313" key="2">
    <source>
        <dbReference type="Proteomes" id="UP000199300"/>
    </source>
</evidence>
<reference evidence="1 2" key="1">
    <citation type="submission" date="2016-10" db="EMBL/GenBank/DDBJ databases">
        <authorList>
            <person name="de Groot N.N."/>
        </authorList>
    </citation>
    <scope>NUCLEOTIDE SEQUENCE [LARGE SCALE GENOMIC DNA]</scope>
    <source>
        <strain evidence="1 2">CGMCC 1.10434</strain>
    </source>
</reference>
<protein>
    <submittedName>
        <fullName evidence="1">Uncharacterized protein</fullName>
    </submittedName>
</protein>
<dbReference type="Proteomes" id="UP000199300">
    <property type="component" value="Unassembled WGS sequence"/>
</dbReference>
<keyword evidence="2" id="KW-1185">Reference proteome</keyword>
<dbReference type="EMBL" id="FODJ01000003">
    <property type="protein sequence ID" value="SEO07406.1"/>
    <property type="molecule type" value="Genomic_DNA"/>
</dbReference>